<dbReference type="InterPro" id="IPR020472">
    <property type="entry name" value="WD40_PAC1"/>
</dbReference>
<dbReference type="CDD" id="cd00200">
    <property type="entry name" value="WD40"/>
    <property type="match status" value="1"/>
</dbReference>
<dbReference type="WBParaSite" id="PTRK_0000979900.1">
    <property type="protein sequence ID" value="PTRK_0000979900.1"/>
    <property type="gene ID" value="PTRK_0000979900"/>
</dbReference>
<dbReference type="FunFam" id="2.130.10.10:FF:000559">
    <property type="entry name" value="Coatomer subunit alpha"/>
    <property type="match status" value="1"/>
</dbReference>
<feature type="domain" description="COPA/B second beta-propeller" evidence="13">
    <location>
        <begin position="331"/>
        <end position="577"/>
    </location>
</feature>
<evidence type="ECO:0000256" key="2">
    <source>
        <dbReference type="ARBA" id="ARBA00004347"/>
    </source>
</evidence>
<dbReference type="InterPro" id="IPR010714">
    <property type="entry name" value="Coatomer_asu_C"/>
</dbReference>
<dbReference type="GO" id="GO:0006888">
    <property type="term" value="P:endoplasmic reticulum to Golgi vesicle-mediated transport"/>
    <property type="evidence" value="ECO:0007669"/>
    <property type="project" value="InterPro"/>
</dbReference>
<evidence type="ECO:0000256" key="9">
    <source>
        <dbReference type="ARBA" id="ARBA00023034"/>
    </source>
</evidence>
<organism evidence="16 17">
    <name type="scientific">Parastrongyloides trichosuri</name>
    <name type="common">Possum-specific nematode worm</name>
    <dbReference type="NCBI Taxonomy" id="131310"/>
    <lineage>
        <taxon>Eukaryota</taxon>
        <taxon>Metazoa</taxon>
        <taxon>Ecdysozoa</taxon>
        <taxon>Nematoda</taxon>
        <taxon>Chromadorea</taxon>
        <taxon>Rhabditida</taxon>
        <taxon>Tylenchina</taxon>
        <taxon>Panagrolaimomorpha</taxon>
        <taxon>Strongyloidoidea</taxon>
        <taxon>Strongyloididae</taxon>
        <taxon>Parastrongyloides</taxon>
    </lineage>
</organism>
<dbReference type="PRINTS" id="PR00320">
    <property type="entry name" value="GPROTEINBRPT"/>
</dbReference>
<evidence type="ECO:0000256" key="3">
    <source>
        <dbReference type="ARBA" id="ARBA00022448"/>
    </source>
</evidence>
<keyword evidence="8 11" id="KW-0653">Protein transport</keyword>
<accession>A0A0N4ZMN2</accession>
<dbReference type="InterPro" id="IPR019775">
    <property type="entry name" value="WD40_repeat_CS"/>
</dbReference>
<evidence type="ECO:0000256" key="5">
    <source>
        <dbReference type="ARBA" id="ARBA00022574"/>
    </source>
</evidence>
<evidence type="ECO:0000256" key="6">
    <source>
        <dbReference type="ARBA" id="ARBA00022737"/>
    </source>
</evidence>
<keyword evidence="9 11" id="KW-0333">Golgi apparatus</keyword>
<dbReference type="Pfam" id="PF06957">
    <property type="entry name" value="COPI_C"/>
    <property type="match status" value="1"/>
</dbReference>
<evidence type="ECO:0000256" key="1">
    <source>
        <dbReference type="ARBA" id="ARBA00004255"/>
    </source>
</evidence>
<feature type="repeat" description="WD" evidence="12">
    <location>
        <begin position="237"/>
        <end position="278"/>
    </location>
</feature>
<dbReference type="Proteomes" id="UP000038045">
    <property type="component" value="Unplaced"/>
</dbReference>
<comment type="subcellular location">
    <subcellularLocation>
        <location evidence="11">Cytoplasm</location>
    </subcellularLocation>
    <subcellularLocation>
        <location evidence="1 11">Golgi apparatus membrane</location>
        <topology evidence="1 11">Peripheral membrane protein</topology>
        <orientation evidence="1">Cytoplasmic side</orientation>
    </subcellularLocation>
    <subcellularLocation>
        <location evidence="2">Cytoplasmic vesicle</location>
        <location evidence="2">COPI-coated vesicle membrane</location>
        <topology evidence="2">Peripheral membrane protein</topology>
        <orientation evidence="2">Cytoplasmic side</orientation>
    </subcellularLocation>
</comment>
<evidence type="ECO:0000313" key="16">
    <source>
        <dbReference type="Proteomes" id="UP000038045"/>
    </source>
</evidence>
<name>A0A0N4ZMN2_PARTI</name>
<dbReference type="InterPro" id="IPR016391">
    <property type="entry name" value="Coatomer_asu"/>
</dbReference>
<feature type="repeat" description="WD" evidence="12">
    <location>
        <begin position="109"/>
        <end position="150"/>
    </location>
</feature>
<dbReference type="GO" id="GO:0006890">
    <property type="term" value="P:retrograde vesicle-mediated transport, Golgi to endoplasmic reticulum"/>
    <property type="evidence" value="ECO:0007669"/>
    <property type="project" value="TreeGrafter"/>
</dbReference>
<evidence type="ECO:0000256" key="10">
    <source>
        <dbReference type="ARBA" id="ARBA00023136"/>
    </source>
</evidence>
<dbReference type="Gene3D" id="1.25.40.470">
    <property type="match status" value="1"/>
</dbReference>
<dbReference type="PANTHER" id="PTHR19876:SF1">
    <property type="entry name" value="COATOMER SUBUNIT ALPHA"/>
    <property type="match status" value="1"/>
</dbReference>
<dbReference type="SUPFAM" id="SSF50978">
    <property type="entry name" value="WD40 repeat-like"/>
    <property type="match status" value="2"/>
</dbReference>
<keyword evidence="6" id="KW-0677">Repeat</keyword>
<evidence type="ECO:0000256" key="12">
    <source>
        <dbReference type="PROSITE-ProRule" id="PRU00221"/>
    </source>
</evidence>
<keyword evidence="4 11" id="KW-0963">Cytoplasm</keyword>
<evidence type="ECO:0000313" key="17">
    <source>
        <dbReference type="WBParaSite" id="PTRK_0000979900.1"/>
    </source>
</evidence>
<feature type="domain" description="COPA/B TPR" evidence="15">
    <location>
        <begin position="618"/>
        <end position="765"/>
    </location>
</feature>
<dbReference type="Pfam" id="PF04053">
    <property type="entry name" value="B-prop_COPA_B_2nd"/>
    <property type="match status" value="1"/>
</dbReference>
<evidence type="ECO:0000256" key="8">
    <source>
        <dbReference type="ARBA" id="ARBA00022927"/>
    </source>
</evidence>
<dbReference type="InterPro" id="IPR006692">
    <property type="entry name" value="Beta-prop_COPA/B_2nd"/>
</dbReference>
<keyword evidence="3 11" id="KW-0813">Transport</keyword>
<comment type="subunit">
    <text evidence="11">Oligomeric complex that consists of at least the alpha, beta, beta', gamma, delta, epsilon and zeta subunits.</text>
</comment>
<dbReference type="Gene3D" id="2.130.10.10">
    <property type="entry name" value="YVTN repeat-like/Quinoprotein amine dehydrogenase"/>
    <property type="match status" value="1"/>
</dbReference>
<sequence>MIIFLDSYTIRSQSKPSGMALLKRFETQSARVKGISFHATRPWILAALHSGVIQLWDYRMCTMVDKFEEHDGPVRGIDFHDQQPIFVSGGDDYKIKVWNYKQRKCLFTLLGHLDYIRTTFFHKNYPWIISASDDQTIRIWNWQSRNSIAILTGHNHYVMCAQFHPTEDIVASASLDQSIRIWDISGLKKKNAPPGHDRGVNWVAFHQTLPLLVSGADDKQVKLWRYNDVRAWEVDSCRGHYNNISSVVFHPKAELILSNSEDKSIRVWDMQKKTCLHTFRHDNDRFWILANHPSLNIFAAGHDNGLIVFKIERERPPYCIHGNLMYYVREKQLRRLDITTKEDIQLAVLRHIRNAPPHYSMHFNPAENAFIIVTRPHNLEGSTYDLYKLAKNAGENGVPAELQPQRSIGLGGIWIARNRIASLEKNGTVTIKDLQLKEVRKIDHNLMVEDIFYAGTGLLLLKTIEGLQMYDIQQKRVVASIKVNKVKYVIWSSNMEYGALLSKHTLTLINRKMEVLYTVNETVRVKSGAWDSNGIFIYTTTNHIKYALTCNEHGIIRTLDTPLYIVSVDNNILYCLNREAEPIVVNYDASEFKFKLALIERRYDEVMRQVKCQGLIGQSIIAYLQKKGYPEVALHFVKDVKTRFGLALECGNLQCALECAKQIDEHSVWEALGEIAMLQGNHQIVEMCYQKTKNFDKLSFLYLITGNLAKLNKMMKIAEIRKDVNGLFQTAVVLGDSDTQIRVLKNVNQHSLAYLAAQTYGNEEAVEELTEILESHEIPLPKVNPSATPLKPPLPVRPMTENWPMLVAHKSAFDTIASQIQNETKPSGKGITATMKIENNDAFAAADTDDVGDAWGTEDDYLIDDEGNLEIDEGDVAVGEDDEEGGWDVDEDLDIPAEVEGIKEDGEEGEFYSVPSRGQPPSHYWPSNSRLVADHVASGSFESASRLLTEQLGIVKFDSFKDVFLNMYATSKTVYCGAGLSTPNFSFPLRNWQNAAYKNSLPSTGFKIKTLAQRLQEGYHLTTGGKFNDAIDKFRSILLSIPMLIVDSKQEALEAEQLLDICREYLVGLLMEAARKELPKSSSEDHIRNCELAAYFTHCQLQPVHQILTLRAAVNLCFKLKQMKTCASMCRRLLDLGPKAEVAAQIRKILSVAEKDCNDANKLNYDEYNPFVICSKTYVPLYRGKPQTTCPFCKSSYSPEFEGQICSVCEVAEIGKGASGLRILM</sequence>
<feature type="repeat" description="WD" evidence="12">
    <location>
        <begin position="67"/>
        <end position="108"/>
    </location>
</feature>
<feature type="domain" description="Coatomer alpha subunit C-terminal" evidence="14">
    <location>
        <begin position="841"/>
        <end position="1223"/>
    </location>
</feature>
<feature type="repeat" description="WD" evidence="12">
    <location>
        <begin position="193"/>
        <end position="224"/>
    </location>
</feature>
<dbReference type="GO" id="GO:0006891">
    <property type="term" value="P:intra-Golgi vesicle-mediated transport"/>
    <property type="evidence" value="ECO:0007669"/>
    <property type="project" value="TreeGrafter"/>
</dbReference>
<dbReference type="PANTHER" id="PTHR19876">
    <property type="entry name" value="COATOMER"/>
    <property type="match status" value="1"/>
</dbReference>
<dbReference type="AlphaFoldDB" id="A0A0N4ZMN2"/>
<evidence type="ECO:0000259" key="13">
    <source>
        <dbReference type="Pfam" id="PF04053"/>
    </source>
</evidence>
<dbReference type="InterPro" id="IPR047312">
    <property type="entry name" value="Coatomer_alpha_WD-assoc_reg"/>
</dbReference>
<dbReference type="Pfam" id="PF00400">
    <property type="entry name" value="WD40"/>
    <property type="match status" value="5"/>
</dbReference>
<evidence type="ECO:0000256" key="7">
    <source>
        <dbReference type="ARBA" id="ARBA00022892"/>
    </source>
</evidence>
<dbReference type="PROSITE" id="PS50082">
    <property type="entry name" value="WD_REPEATS_2"/>
    <property type="match status" value="5"/>
</dbReference>
<evidence type="ECO:0000256" key="11">
    <source>
        <dbReference type="PIRNR" id="PIRNR003354"/>
    </source>
</evidence>
<proteinExistence type="predicted"/>
<dbReference type="GO" id="GO:0000139">
    <property type="term" value="C:Golgi membrane"/>
    <property type="evidence" value="ECO:0007669"/>
    <property type="project" value="UniProtKB-SubCell"/>
</dbReference>
<dbReference type="InterPro" id="IPR015943">
    <property type="entry name" value="WD40/YVTN_repeat-like_dom_sf"/>
</dbReference>
<dbReference type="PIRSF" id="PIRSF003354">
    <property type="entry name" value="Coatomer_alpha_subunit"/>
    <property type="match status" value="1"/>
</dbReference>
<feature type="repeat" description="WD" evidence="12">
    <location>
        <begin position="151"/>
        <end position="185"/>
    </location>
</feature>
<dbReference type="Pfam" id="PF23953">
    <property type="entry name" value="TPR_COPA_B"/>
    <property type="match status" value="1"/>
</dbReference>
<dbReference type="FunFam" id="1.25.40.470:FF:000002">
    <property type="entry name" value="Coatomer subunit alpha"/>
    <property type="match status" value="1"/>
</dbReference>
<dbReference type="PROSITE" id="PS50294">
    <property type="entry name" value="WD_REPEATS_REGION"/>
    <property type="match status" value="5"/>
</dbReference>
<dbReference type="InterPro" id="IPR036322">
    <property type="entry name" value="WD40_repeat_dom_sf"/>
</dbReference>
<keyword evidence="7 11" id="KW-0931">ER-Golgi transport</keyword>
<dbReference type="GO" id="GO:0006886">
    <property type="term" value="P:intracellular protein transport"/>
    <property type="evidence" value="ECO:0007669"/>
    <property type="project" value="UniProtKB-UniRule"/>
</dbReference>
<reference evidence="17" key="1">
    <citation type="submission" date="2017-02" db="UniProtKB">
        <authorList>
            <consortium name="WormBaseParasite"/>
        </authorList>
    </citation>
    <scope>IDENTIFICATION</scope>
</reference>
<dbReference type="STRING" id="131310.A0A0N4ZMN2"/>
<dbReference type="InterPro" id="IPR050844">
    <property type="entry name" value="Coatomer_complex_subunit"/>
</dbReference>
<evidence type="ECO:0000259" key="15">
    <source>
        <dbReference type="Pfam" id="PF23953"/>
    </source>
</evidence>
<dbReference type="InterPro" id="IPR001680">
    <property type="entry name" value="WD40_rpt"/>
</dbReference>
<protein>
    <recommendedName>
        <fullName evidence="11">Coatomer subunit alpha</fullName>
    </recommendedName>
</protein>
<dbReference type="GO" id="GO:0030126">
    <property type="term" value="C:COPI vesicle coat"/>
    <property type="evidence" value="ECO:0007669"/>
    <property type="project" value="UniProtKB-UniRule"/>
</dbReference>
<dbReference type="PROSITE" id="PS00678">
    <property type="entry name" value="WD_REPEATS_1"/>
    <property type="match status" value="1"/>
</dbReference>
<comment type="function">
    <text evidence="11">The coatomer is a cytosolic protein complex that binds to dilysine motifs and reversibly associates with Golgi non-clathrin-coated vesicles, which further mediate biosynthetic protein transport from the ER, via the Golgi up to the trans Golgi network.</text>
</comment>
<keyword evidence="5 12" id="KW-0853">WD repeat</keyword>
<dbReference type="InterPro" id="IPR056176">
    <property type="entry name" value="TPR_COPA_B"/>
</dbReference>
<keyword evidence="10 11" id="KW-0472">Membrane</keyword>
<dbReference type="GO" id="GO:0005198">
    <property type="term" value="F:structural molecule activity"/>
    <property type="evidence" value="ECO:0007669"/>
    <property type="project" value="InterPro"/>
</dbReference>
<evidence type="ECO:0000256" key="4">
    <source>
        <dbReference type="ARBA" id="ARBA00022490"/>
    </source>
</evidence>
<keyword evidence="16" id="KW-1185">Reference proteome</keyword>
<dbReference type="SMART" id="SM00320">
    <property type="entry name" value="WD40"/>
    <property type="match status" value="7"/>
</dbReference>
<dbReference type="CDD" id="cd22948">
    <property type="entry name" value="Coatomer_WDAD_alpha"/>
    <property type="match status" value="1"/>
</dbReference>
<evidence type="ECO:0000259" key="14">
    <source>
        <dbReference type="Pfam" id="PF06957"/>
    </source>
</evidence>